<keyword evidence="11" id="KW-1185">Reference proteome</keyword>
<keyword evidence="5 7" id="KW-0443">Lipid metabolism</keyword>
<evidence type="ECO:0000256" key="4">
    <source>
        <dbReference type="ARBA" id="ARBA00022737"/>
    </source>
</evidence>
<evidence type="ECO:0000259" key="9">
    <source>
        <dbReference type="Pfam" id="PF04613"/>
    </source>
</evidence>
<dbReference type="EC" id="2.3.1.191" evidence="7"/>
<comment type="function">
    <text evidence="7">Catalyzes the N-acylation of UDP-3-O-acylglucosamine using 3-hydroxyacyl-ACP as the acyl donor. Is involved in the biosynthesis of lipid A, a phosphorylated glycolipid that anchors the lipopolysaccharide to the outer membrane of the cell.</text>
</comment>
<keyword evidence="3 7" id="KW-0808">Transferase</keyword>
<evidence type="ECO:0000256" key="6">
    <source>
        <dbReference type="ARBA" id="ARBA00023315"/>
    </source>
</evidence>
<accession>A0A229FRL2</accession>
<dbReference type="Gene3D" id="1.20.5.170">
    <property type="match status" value="1"/>
</dbReference>
<dbReference type="HAMAP" id="MF_00523">
    <property type="entry name" value="LpxD"/>
    <property type="match status" value="1"/>
</dbReference>
<evidence type="ECO:0000313" key="10">
    <source>
        <dbReference type="EMBL" id="OXL14594.1"/>
    </source>
</evidence>
<keyword evidence="1 7" id="KW-0444">Lipid biosynthesis</keyword>
<comment type="catalytic activity">
    <reaction evidence="7">
        <text>a UDP-3-O-[(3R)-3-hydroxyacyl]-alpha-D-glucosamine + a (3R)-hydroxyacyl-[ACP] = a UDP-2-N,3-O-bis[(3R)-3-hydroxyacyl]-alpha-D-glucosamine + holo-[ACP] + H(+)</text>
        <dbReference type="Rhea" id="RHEA:53836"/>
        <dbReference type="Rhea" id="RHEA-COMP:9685"/>
        <dbReference type="Rhea" id="RHEA-COMP:9945"/>
        <dbReference type="ChEBI" id="CHEBI:15378"/>
        <dbReference type="ChEBI" id="CHEBI:64479"/>
        <dbReference type="ChEBI" id="CHEBI:78827"/>
        <dbReference type="ChEBI" id="CHEBI:137740"/>
        <dbReference type="ChEBI" id="CHEBI:137748"/>
        <dbReference type="EC" id="2.3.1.191"/>
    </reaction>
</comment>
<dbReference type="PANTHER" id="PTHR43378:SF2">
    <property type="entry name" value="UDP-3-O-ACYLGLUCOSAMINE N-ACYLTRANSFERASE 1, MITOCHONDRIAL-RELATED"/>
    <property type="match status" value="1"/>
</dbReference>
<feature type="coiled-coil region" evidence="8">
    <location>
        <begin position="326"/>
        <end position="353"/>
    </location>
</feature>
<evidence type="ECO:0000313" key="11">
    <source>
        <dbReference type="Proteomes" id="UP000215188"/>
    </source>
</evidence>
<evidence type="ECO:0000256" key="1">
    <source>
        <dbReference type="ARBA" id="ARBA00022516"/>
    </source>
</evidence>
<feature type="active site" description="Proton acceptor" evidence="7">
    <location>
        <position position="248"/>
    </location>
</feature>
<comment type="caution">
    <text evidence="10">The sequence shown here is derived from an EMBL/GenBank/DDBJ whole genome shotgun (WGS) entry which is preliminary data.</text>
</comment>
<dbReference type="Gene3D" id="3.40.1390.10">
    <property type="entry name" value="MurE/MurF, N-terminal domain"/>
    <property type="match status" value="1"/>
</dbReference>
<dbReference type="NCBIfam" id="NF002060">
    <property type="entry name" value="PRK00892.1"/>
    <property type="match status" value="1"/>
</dbReference>
<dbReference type="InterPro" id="IPR020573">
    <property type="entry name" value="UDP_GlcNAc_AcTrfase_non-rep"/>
</dbReference>
<comment type="pathway">
    <text evidence="7">Bacterial outer membrane biogenesis; LPS lipid A biosynthesis.</text>
</comment>
<feature type="domain" description="UDP-3-O-[3-hydroxymyristoyl] glucosamine N-acyltransferase non-repeat region" evidence="9">
    <location>
        <begin position="20"/>
        <end position="93"/>
    </location>
</feature>
<keyword evidence="8" id="KW-0175">Coiled coil</keyword>
<dbReference type="SUPFAM" id="SSF51161">
    <property type="entry name" value="Trimeric LpxA-like enzymes"/>
    <property type="match status" value="1"/>
</dbReference>
<dbReference type="RefSeq" id="WP_089516637.1">
    <property type="nucleotide sequence ID" value="NZ_NJGG01000003.1"/>
</dbReference>
<keyword evidence="6 7" id="KW-0012">Acyltransferase</keyword>
<evidence type="ECO:0000256" key="8">
    <source>
        <dbReference type="SAM" id="Coils"/>
    </source>
</evidence>
<keyword evidence="2 7" id="KW-0441">Lipid A biosynthesis</keyword>
<gene>
    <name evidence="7 10" type="primary">lpxD</name>
    <name evidence="10" type="ORF">AOC33_08815</name>
</gene>
<dbReference type="InterPro" id="IPR001451">
    <property type="entry name" value="Hexapep"/>
</dbReference>
<evidence type="ECO:0000256" key="5">
    <source>
        <dbReference type="ARBA" id="ARBA00023098"/>
    </source>
</evidence>
<dbReference type="Pfam" id="PF00132">
    <property type="entry name" value="Hexapep"/>
    <property type="match status" value="1"/>
</dbReference>
<dbReference type="AlphaFoldDB" id="A0A229FRL2"/>
<organism evidence="10 11">
    <name type="scientific">Polynucleobacter cosmopolitanus</name>
    <dbReference type="NCBI Taxonomy" id="351345"/>
    <lineage>
        <taxon>Bacteria</taxon>
        <taxon>Pseudomonadati</taxon>
        <taxon>Pseudomonadota</taxon>
        <taxon>Betaproteobacteria</taxon>
        <taxon>Burkholderiales</taxon>
        <taxon>Burkholderiaceae</taxon>
        <taxon>Polynucleobacter</taxon>
    </lineage>
</organism>
<keyword evidence="4 7" id="KW-0677">Repeat</keyword>
<evidence type="ECO:0000256" key="3">
    <source>
        <dbReference type="ARBA" id="ARBA00022679"/>
    </source>
</evidence>
<comment type="subunit">
    <text evidence="7">Homotrimer.</text>
</comment>
<dbReference type="Pfam" id="PF04613">
    <property type="entry name" value="LpxD"/>
    <property type="match status" value="1"/>
</dbReference>
<dbReference type="OrthoDB" id="9784739at2"/>
<dbReference type="GO" id="GO:0016410">
    <property type="term" value="F:N-acyltransferase activity"/>
    <property type="evidence" value="ECO:0007669"/>
    <property type="project" value="InterPro"/>
</dbReference>
<dbReference type="GO" id="GO:0103118">
    <property type="term" value="F:UDP-3-O-[(3R)-3-hydroxyacyl]-glucosamine N-acyltransferase activity"/>
    <property type="evidence" value="ECO:0007669"/>
    <property type="project" value="UniProtKB-EC"/>
</dbReference>
<evidence type="ECO:0000256" key="7">
    <source>
        <dbReference type="HAMAP-Rule" id="MF_00523"/>
    </source>
</evidence>
<comment type="similarity">
    <text evidence="7">Belongs to the transferase hexapeptide repeat family. LpxD subfamily.</text>
</comment>
<dbReference type="NCBIfam" id="TIGR01853">
    <property type="entry name" value="lipid_A_lpxD"/>
    <property type="match status" value="1"/>
</dbReference>
<dbReference type="CDD" id="cd03352">
    <property type="entry name" value="LbH_LpxD"/>
    <property type="match status" value="1"/>
</dbReference>
<evidence type="ECO:0000256" key="2">
    <source>
        <dbReference type="ARBA" id="ARBA00022556"/>
    </source>
</evidence>
<proteinExistence type="inferred from homology"/>
<dbReference type="InterPro" id="IPR018357">
    <property type="entry name" value="Hexapep_transf_CS"/>
</dbReference>
<dbReference type="GO" id="GO:0016020">
    <property type="term" value="C:membrane"/>
    <property type="evidence" value="ECO:0007669"/>
    <property type="project" value="GOC"/>
</dbReference>
<name>A0A229FRL2_9BURK</name>
<dbReference type="PROSITE" id="PS00101">
    <property type="entry name" value="HEXAPEP_TRANSFERASES"/>
    <property type="match status" value="1"/>
</dbReference>
<dbReference type="EMBL" id="NJGG01000003">
    <property type="protein sequence ID" value="OXL14594.1"/>
    <property type="molecule type" value="Genomic_DNA"/>
</dbReference>
<dbReference type="Proteomes" id="UP000215188">
    <property type="component" value="Unassembled WGS sequence"/>
</dbReference>
<dbReference type="UniPathway" id="UPA00973"/>
<dbReference type="GO" id="GO:0009245">
    <property type="term" value="P:lipid A biosynthetic process"/>
    <property type="evidence" value="ECO:0007669"/>
    <property type="project" value="UniProtKB-UniRule"/>
</dbReference>
<dbReference type="PANTHER" id="PTHR43378">
    <property type="entry name" value="UDP-3-O-ACYLGLUCOSAMINE N-ACYLTRANSFERASE"/>
    <property type="match status" value="1"/>
</dbReference>
<dbReference type="InterPro" id="IPR011004">
    <property type="entry name" value="Trimer_LpxA-like_sf"/>
</dbReference>
<dbReference type="InterPro" id="IPR007691">
    <property type="entry name" value="LpxD"/>
</dbReference>
<reference evidence="10 11" key="1">
    <citation type="submission" date="2017-06" db="EMBL/GenBank/DDBJ databases">
        <title>Reclassification of a Polynucleobacter cosmopolitanus strain isolated from tropical Lake Victoria as Polynucleobacter victoriensis comb. nov.</title>
        <authorList>
            <person name="Hahn M.W."/>
        </authorList>
    </citation>
    <scope>NUCLEOTIDE SEQUENCE [LARGE SCALE GENOMIC DNA]</scope>
    <source>
        <strain evidence="10 11">MWH-MoIso2</strain>
    </source>
</reference>
<protein>
    <recommendedName>
        <fullName evidence="7">UDP-3-O-acylglucosamine N-acyltransferase</fullName>
        <ecNumber evidence="7">2.3.1.191</ecNumber>
    </recommendedName>
</protein>
<dbReference type="Gene3D" id="2.160.10.10">
    <property type="entry name" value="Hexapeptide repeat proteins"/>
    <property type="match status" value="1"/>
</dbReference>
<sequence length="355" mass="37398">MPSIAELAERYSARLAGKGDRLVSGLAPLTQANDSQLAFLANPLYRNDALISQAAGLIVSEVDHAFLQEHSADKNRTYLVTKNPYALFARIAQEFAKSTAPSYLPGIHPSAVIEAGATVAPSAHIGPLCHVVKGATIGERSVLVSQVHIGANVSIGTDALIYPNVSIYENCQLGDRNVIHSGTVIGSDGFGFAPDLAAGEWVKVPQTGRVVIGHDVEIGSNTSVDRGAMADTKIDDGCKIDNLVQIAHNVHVGALSVIAGNTAVAGSVTIGKMCMIGGSSSIAGHLNIADRSTISGGTTIIRSIDTPGQHFTSIFPMLPHADWEKNAAILRGLDKMRQKIKDLEKQIQSITADKK</sequence>